<sequence>MGPITIGVGGWDYAPWHETFYPKDVRKSGALAYMAGRLGATEINATFYRTQTPQTFRAWHDAVPEGFVFAVKAARGAAQRREAAEAAPAIERFLHSGLAELGDKLGPLLWQLPAGRVFDADAFSRFLDLLPDTLDGLPLRHAIEAAHPSFDAAEALLGERGIARVILDKPGVAPADRPTAPHVYLRLQGTHAEIETGYDAPALDAWAVRLRDLARPAGRRVHAFVIAGAKERNPAAALALQSRIAA</sequence>
<gene>
    <name evidence="1" type="ORF">HUK83_16910</name>
</gene>
<name>A0A850P1R4_9PROT</name>
<comment type="caution">
    <text evidence="1">The sequence shown here is derived from an EMBL/GenBank/DDBJ whole genome shotgun (WGS) entry which is preliminary data.</text>
</comment>
<dbReference type="InterPro" id="IPR036520">
    <property type="entry name" value="UPF0759_sf"/>
</dbReference>
<dbReference type="Pfam" id="PF01904">
    <property type="entry name" value="DUF72"/>
    <property type="match status" value="1"/>
</dbReference>
<evidence type="ECO:0000313" key="1">
    <source>
        <dbReference type="EMBL" id="NVN32007.1"/>
    </source>
</evidence>
<proteinExistence type="predicted"/>
<reference evidence="1 2" key="1">
    <citation type="submission" date="2020-06" db="EMBL/GenBank/DDBJ databases">
        <title>Description of novel acetic acid bacteria.</title>
        <authorList>
            <person name="Sombolestani A."/>
        </authorList>
    </citation>
    <scope>NUCLEOTIDE SEQUENCE [LARGE SCALE GENOMIC DNA]</scope>
    <source>
        <strain evidence="1 2">LMG 26838</strain>
    </source>
</reference>
<dbReference type="PANTHER" id="PTHR30348">
    <property type="entry name" value="UNCHARACTERIZED PROTEIN YECE"/>
    <property type="match status" value="1"/>
</dbReference>
<protein>
    <submittedName>
        <fullName evidence="1">DUF72 domain-containing protein</fullName>
    </submittedName>
</protein>
<dbReference type="Gene3D" id="3.20.20.410">
    <property type="entry name" value="Protein of unknown function UPF0759"/>
    <property type="match status" value="1"/>
</dbReference>
<dbReference type="SUPFAM" id="SSF117396">
    <property type="entry name" value="TM1631-like"/>
    <property type="match status" value="1"/>
</dbReference>
<dbReference type="AlphaFoldDB" id="A0A850P1R4"/>
<dbReference type="EMBL" id="JABXXQ010000594">
    <property type="protein sequence ID" value="NVN32007.1"/>
    <property type="molecule type" value="Genomic_DNA"/>
</dbReference>
<accession>A0A850P1R4</accession>
<organism evidence="1 2">
    <name type="scientific">Endobacter medicaginis</name>
    <dbReference type="NCBI Taxonomy" id="1181271"/>
    <lineage>
        <taxon>Bacteria</taxon>
        <taxon>Pseudomonadati</taxon>
        <taxon>Pseudomonadota</taxon>
        <taxon>Alphaproteobacteria</taxon>
        <taxon>Acetobacterales</taxon>
        <taxon>Acetobacteraceae</taxon>
        <taxon>Endobacter</taxon>
    </lineage>
</organism>
<dbReference type="Proteomes" id="UP000565205">
    <property type="component" value="Unassembled WGS sequence"/>
</dbReference>
<dbReference type="PANTHER" id="PTHR30348:SF4">
    <property type="entry name" value="DUF72 DOMAIN-CONTAINING PROTEIN"/>
    <property type="match status" value="1"/>
</dbReference>
<dbReference type="InterPro" id="IPR002763">
    <property type="entry name" value="DUF72"/>
</dbReference>
<evidence type="ECO:0000313" key="2">
    <source>
        <dbReference type="Proteomes" id="UP000565205"/>
    </source>
</evidence>